<accession>A0ABY9DF37</accession>
<dbReference type="Proteomes" id="UP001227230">
    <property type="component" value="Chromosome 15"/>
</dbReference>
<gene>
    <name evidence="4" type="ORF">VitviT2T_023940</name>
</gene>
<feature type="transmembrane region" description="Helical" evidence="2">
    <location>
        <begin position="73"/>
        <end position="91"/>
    </location>
</feature>
<evidence type="ECO:0000259" key="3">
    <source>
        <dbReference type="SMART" id="SM00672"/>
    </source>
</evidence>
<evidence type="ECO:0000313" key="4">
    <source>
        <dbReference type="EMBL" id="WKA06012.1"/>
    </source>
</evidence>
<dbReference type="PANTHER" id="PTHR12203:SF99">
    <property type="entry name" value="OS04G0534100 PROTEIN"/>
    <property type="match status" value="1"/>
</dbReference>
<keyword evidence="2" id="KW-1133">Transmembrane helix</keyword>
<keyword evidence="2" id="KW-0812">Transmembrane</keyword>
<dbReference type="EMBL" id="CP126662">
    <property type="protein sequence ID" value="WKA06012.1"/>
    <property type="molecule type" value="Genomic_DNA"/>
</dbReference>
<feature type="domain" description="Glycosyl transferase CAP10" evidence="3">
    <location>
        <begin position="206"/>
        <end position="456"/>
    </location>
</feature>
<keyword evidence="5" id="KW-1185">Reference proteome</keyword>
<feature type="region of interest" description="Disordered" evidence="1">
    <location>
        <begin position="1"/>
        <end position="41"/>
    </location>
</feature>
<dbReference type="PANTHER" id="PTHR12203">
    <property type="entry name" value="KDEL LYS-ASP-GLU-LEU CONTAINING - RELATED"/>
    <property type="match status" value="1"/>
</dbReference>
<name>A0ABY9DF37_VITVI</name>
<dbReference type="InterPro" id="IPR006598">
    <property type="entry name" value="CAP10"/>
</dbReference>
<dbReference type="SMART" id="SM00672">
    <property type="entry name" value="CAP10"/>
    <property type="match status" value="1"/>
</dbReference>
<sequence length="537" mass="61440">MAASKADYEAVAHEELQKEEEGGGGGGGGGGEQEESVDEGGVEHGFWSHGSKLLSDLPESVGRQFKRGASTTVPLFFVLLFIGAFFFIRWFDVSLFSGTSLEKAFSTFQTTEENCTKENTTCSTKQHPLSGNACPDYFRWIYEDLRPWAETGITQEMMEAAKDPAFFRLVILDGKVYMEKYKGAFQTRDVFTIWGILQLLKLYPGKVPDLELMFECGDRPRIKATDYGGRKGKKKVPPLFHYCASDDTLDIVFPDWSFWGWPEINIKPWNSLRKELEEGNNRTKWMDREPYAYWKGNIRTSGNRQALFKCRPSNNHDWNARVYDMDWGRESHEGFKDSNLASQCTHKYKIYMEGIAWSVSEKYILACDSMSLVPRSRYYDFFTRSLQPTIHYWPIQQNDICRSVKYAVDWGNKHPQKAQKIGKAASNFVLEELKMNYVYDYMFHLLSEYAKLFKYKPTVPPGAIEIVPETMANTGGDLEKIYKNESSVKGPATTSPCTMPPPYDPKALKAFLKRKDKVTRKVEKLEASGNLNKDISP</sequence>
<dbReference type="InterPro" id="IPR051091">
    <property type="entry name" value="O-Glucosyltr/Glycosyltrsf_90"/>
</dbReference>
<dbReference type="Pfam" id="PF05686">
    <property type="entry name" value="Glyco_transf_90"/>
    <property type="match status" value="1"/>
</dbReference>
<evidence type="ECO:0000256" key="2">
    <source>
        <dbReference type="SAM" id="Phobius"/>
    </source>
</evidence>
<feature type="compositionally biased region" description="Basic and acidic residues" evidence="1">
    <location>
        <begin position="1"/>
        <end position="21"/>
    </location>
</feature>
<evidence type="ECO:0000313" key="5">
    <source>
        <dbReference type="Proteomes" id="UP001227230"/>
    </source>
</evidence>
<keyword evidence="2" id="KW-0472">Membrane</keyword>
<reference evidence="4 5" key="1">
    <citation type="journal article" date="2023" name="Hortic Res">
        <title>The complete reference genome for grapevine (Vitis vinifera L.) genetics and breeding.</title>
        <authorList>
            <person name="Shi X."/>
            <person name="Cao S."/>
            <person name="Wang X."/>
            <person name="Huang S."/>
            <person name="Wang Y."/>
            <person name="Liu Z."/>
            <person name="Liu W."/>
            <person name="Leng X."/>
            <person name="Peng Y."/>
            <person name="Wang N."/>
            <person name="Wang Y."/>
            <person name="Ma Z."/>
            <person name="Xu X."/>
            <person name="Zhang F."/>
            <person name="Xue H."/>
            <person name="Zhong H."/>
            <person name="Wang Y."/>
            <person name="Zhang K."/>
            <person name="Velt A."/>
            <person name="Avia K."/>
            <person name="Holtgrawe D."/>
            <person name="Grimplet J."/>
            <person name="Matus J.T."/>
            <person name="Ware D."/>
            <person name="Wu X."/>
            <person name="Wang H."/>
            <person name="Liu C."/>
            <person name="Fang Y."/>
            <person name="Rustenholz C."/>
            <person name="Cheng Z."/>
            <person name="Xiao H."/>
            <person name="Zhou Y."/>
        </authorList>
    </citation>
    <scope>NUCLEOTIDE SEQUENCE [LARGE SCALE GENOMIC DNA]</scope>
    <source>
        <strain evidence="5">cv. Pinot noir / PN40024</strain>
        <tissue evidence="4">Leaf</tissue>
    </source>
</reference>
<proteinExistence type="predicted"/>
<organism evidence="4 5">
    <name type="scientific">Vitis vinifera</name>
    <name type="common">Grape</name>
    <dbReference type="NCBI Taxonomy" id="29760"/>
    <lineage>
        <taxon>Eukaryota</taxon>
        <taxon>Viridiplantae</taxon>
        <taxon>Streptophyta</taxon>
        <taxon>Embryophyta</taxon>
        <taxon>Tracheophyta</taxon>
        <taxon>Spermatophyta</taxon>
        <taxon>Magnoliopsida</taxon>
        <taxon>eudicotyledons</taxon>
        <taxon>Gunneridae</taxon>
        <taxon>Pentapetalae</taxon>
        <taxon>rosids</taxon>
        <taxon>Vitales</taxon>
        <taxon>Vitaceae</taxon>
        <taxon>Viteae</taxon>
        <taxon>Vitis</taxon>
    </lineage>
</organism>
<protein>
    <recommendedName>
        <fullName evidence="3">Glycosyl transferase CAP10 domain-containing protein</fullName>
    </recommendedName>
</protein>
<evidence type="ECO:0000256" key="1">
    <source>
        <dbReference type="SAM" id="MobiDB-lite"/>
    </source>
</evidence>